<dbReference type="Proteomes" id="UP000055136">
    <property type="component" value="Chromosome"/>
</dbReference>
<sequence>MRLSIDVTPEQHQRLKAAAALQGKSIKEYVLERTLPAPEEQAALQALDDCLQPRVDAANNNKRSAKSVDEIFDEVEQEGRGR</sequence>
<dbReference type="InterPro" id="IPR038296">
    <property type="entry name" value="ParD_sf"/>
</dbReference>
<keyword evidence="2" id="KW-1277">Toxin-antitoxin system</keyword>
<evidence type="ECO:0000313" key="5">
    <source>
        <dbReference type="Proteomes" id="UP000055136"/>
    </source>
</evidence>
<proteinExistence type="predicted"/>
<feature type="region of interest" description="Disordered" evidence="3">
    <location>
        <begin position="58"/>
        <end position="82"/>
    </location>
</feature>
<evidence type="ECO:0000256" key="2">
    <source>
        <dbReference type="ARBA" id="ARBA00022649"/>
    </source>
</evidence>
<reference evidence="4" key="1">
    <citation type="submission" date="2015-10" db="EMBL/GenBank/DDBJ databases">
        <title>Description of Candidatus Tenderia electrophaga gen. nov, sp. nov., an Uncultivated Electroautotroph from a Biocathode Enrichment.</title>
        <authorList>
            <person name="Eddie B.J."/>
            <person name="Malanoski A.P."/>
            <person name="Wang Z."/>
            <person name="Hall R.J."/>
            <person name="Oh S.D."/>
            <person name="Heiner C."/>
            <person name="Lin B."/>
            <person name="Strycharz-Glaven S.M."/>
        </authorList>
    </citation>
    <scope>NUCLEOTIDE SEQUENCE [LARGE SCALE GENOMIC DNA]</scope>
    <source>
        <strain evidence="4">NRL1</strain>
    </source>
</reference>
<dbReference type="EMBL" id="CP013099">
    <property type="protein sequence ID" value="ALP52521.1"/>
    <property type="molecule type" value="Genomic_DNA"/>
</dbReference>
<dbReference type="KEGG" id="tee:Tel_04815"/>
<evidence type="ECO:0000256" key="3">
    <source>
        <dbReference type="SAM" id="MobiDB-lite"/>
    </source>
</evidence>
<evidence type="ECO:0000256" key="1">
    <source>
        <dbReference type="ARBA" id="ARBA00017940"/>
    </source>
</evidence>
<dbReference type="AlphaFoldDB" id="A0A0S2TBI2"/>
<dbReference type="Pfam" id="PF09386">
    <property type="entry name" value="ParD"/>
    <property type="match status" value="1"/>
</dbReference>
<gene>
    <name evidence="4" type="ORF">Tel_04815</name>
</gene>
<organism evidence="4 5">
    <name type="scientific">Candidatus Tenderia electrophaga</name>
    <dbReference type="NCBI Taxonomy" id="1748243"/>
    <lineage>
        <taxon>Bacteria</taxon>
        <taxon>Pseudomonadati</taxon>
        <taxon>Pseudomonadota</taxon>
        <taxon>Gammaproteobacteria</taxon>
        <taxon>Candidatus Tenderiales</taxon>
        <taxon>Candidatus Tenderiaceae</taxon>
        <taxon>Candidatus Tenderia</taxon>
    </lineage>
</organism>
<dbReference type="STRING" id="1748243.Tel_04815"/>
<dbReference type="GO" id="GO:0006355">
    <property type="term" value="P:regulation of DNA-templated transcription"/>
    <property type="evidence" value="ECO:0007669"/>
    <property type="project" value="InterPro"/>
</dbReference>
<keyword evidence="5" id="KW-1185">Reference proteome</keyword>
<dbReference type="SUPFAM" id="SSF47598">
    <property type="entry name" value="Ribbon-helix-helix"/>
    <property type="match status" value="1"/>
</dbReference>
<dbReference type="Gene3D" id="6.10.180.10">
    <property type="entry name" value="Antitoxin ParD"/>
    <property type="match status" value="1"/>
</dbReference>
<dbReference type="InterPro" id="IPR010985">
    <property type="entry name" value="Ribbon_hlx_hlx"/>
</dbReference>
<evidence type="ECO:0000313" key="4">
    <source>
        <dbReference type="EMBL" id="ALP52521.1"/>
    </source>
</evidence>
<dbReference type="InterPro" id="IPR022789">
    <property type="entry name" value="ParD"/>
</dbReference>
<protein>
    <recommendedName>
        <fullName evidence="1">Antitoxin ParD</fullName>
    </recommendedName>
</protein>
<name>A0A0S2TBI2_9GAMM</name>
<accession>A0A0S2TBI2</accession>